<dbReference type="SUPFAM" id="SSF51069">
    <property type="entry name" value="Carbonic anhydrase"/>
    <property type="match status" value="1"/>
</dbReference>
<evidence type="ECO:0000256" key="1">
    <source>
        <dbReference type="ARBA" id="ARBA00001947"/>
    </source>
</evidence>
<dbReference type="Gene3D" id="3.10.200.10">
    <property type="entry name" value="Alpha carbonic anhydrase"/>
    <property type="match status" value="1"/>
</dbReference>
<organism evidence="10 11">
    <name type="scientific">Folsomia candida</name>
    <name type="common">Springtail</name>
    <dbReference type="NCBI Taxonomy" id="158441"/>
    <lineage>
        <taxon>Eukaryota</taxon>
        <taxon>Metazoa</taxon>
        <taxon>Ecdysozoa</taxon>
        <taxon>Arthropoda</taxon>
        <taxon>Hexapoda</taxon>
        <taxon>Collembola</taxon>
        <taxon>Entomobryomorpha</taxon>
        <taxon>Isotomoidea</taxon>
        <taxon>Isotomidae</taxon>
        <taxon>Proisotominae</taxon>
        <taxon>Folsomia</taxon>
    </lineage>
</organism>
<dbReference type="GO" id="GO:0005737">
    <property type="term" value="C:cytoplasm"/>
    <property type="evidence" value="ECO:0007669"/>
    <property type="project" value="TreeGrafter"/>
</dbReference>
<accession>A0A226EZL8</accession>
<gene>
    <name evidence="10" type="ORF">Fcan01_03701</name>
</gene>
<evidence type="ECO:0000256" key="2">
    <source>
        <dbReference type="ARBA" id="ARBA00010718"/>
    </source>
</evidence>
<name>A0A226EZL8_FOLCA</name>
<dbReference type="GO" id="GO:0004089">
    <property type="term" value="F:carbonate dehydratase activity"/>
    <property type="evidence" value="ECO:0007669"/>
    <property type="project" value="UniProtKB-UniRule"/>
</dbReference>
<dbReference type="OrthoDB" id="429145at2759"/>
<evidence type="ECO:0000256" key="3">
    <source>
        <dbReference type="ARBA" id="ARBA00012925"/>
    </source>
</evidence>
<dbReference type="PROSITE" id="PS51144">
    <property type="entry name" value="ALPHA_CA_2"/>
    <property type="match status" value="1"/>
</dbReference>
<dbReference type="SMART" id="SM01057">
    <property type="entry name" value="Carb_anhydrase"/>
    <property type="match status" value="1"/>
</dbReference>
<dbReference type="EMBL" id="LNIX01000001">
    <property type="protein sequence ID" value="OXA62311.1"/>
    <property type="molecule type" value="Genomic_DNA"/>
</dbReference>
<evidence type="ECO:0000313" key="10">
    <source>
        <dbReference type="EMBL" id="OXA62311.1"/>
    </source>
</evidence>
<comment type="catalytic activity">
    <reaction evidence="7 8">
        <text>hydrogencarbonate + H(+) = CO2 + H2O</text>
        <dbReference type="Rhea" id="RHEA:10748"/>
        <dbReference type="ChEBI" id="CHEBI:15377"/>
        <dbReference type="ChEBI" id="CHEBI:15378"/>
        <dbReference type="ChEBI" id="CHEBI:16526"/>
        <dbReference type="ChEBI" id="CHEBI:17544"/>
        <dbReference type="EC" id="4.2.1.1"/>
    </reaction>
</comment>
<comment type="caution">
    <text evidence="10">The sequence shown here is derived from an EMBL/GenBank/DDBJ whole genome shotgun (WGS) entry which is preliminary data.</text>
</comment>
<dbReference type="Pfam" id="PF00194">
    <property type="entry name" value="Carb_anhydrase"/>
    <property type="match status" value="1"/>
</dbReference>
<comment type="function">
    <text evidence="8">Reversible hydration of carbon dioxide.</text>
</comment>
<protein>
    <recommendedName>
        <fullName evidence="3 8">Carbonic anhydrase</fullName>
        <ecNumber evidence="3 8">4.2.1.1</ecNumber>
    </recommendedName>
</protein>
<dbReference type="GO" id="GO:0008270">
    <property type="term" value="F:zinc ion binding"/>
    <property type="evidence" value="ECO:0007669"/>
    <property type="project" value="UniProtKB-UniRule"/>
</dbReference>
<evidence type="ECO:0000313" key="11">
    <source>
        <dbReference type="Proteomes" id="UP000198287"/>
    </source>
</evidence>
<evidence type="ECO:0000256" key="8">
    <source>
        <dbReference type="RuleBase" id="RU367011"/>
    </source>
</evidence>
<reference evidence="10 11" key="1">
    <citation type="submission" date="2015-12" db="EMBL/GenBank/DDBJ databases">
        <title>The genome of Folsomia candida.</title>
        <authorList>
            <person name="Faddeeva A."/>
            <person name="Derks M.F."/>
            <person name="Anvar Y."/>
            <person name="Smit S."/>
            <person name="Van Straalen N."/>
            <person name="Roelofs D."/>
        </authorList>
    </citation>
    <scope>NUCLEOTIDE SEQUENCE [LARGE SCALE GENOMIC DNA]</scope>
    <source>
        <strain evidence="10 11">VU population</strain>
        <tissue evidence="10">Whole body</tissue>
    </source>
</reference>
<keyword evidence="6 8" id="KW-0456">Lyase</keyword>
<dbReference type="PANTHER" id="PTHR18952">
    <property type="entry name" value="CARBONIC ANHYDRASE"/>
    <property type="match status" value="1"/>
</dbReference>
<dbReference type="STRING" id="158441.A0A226EZL8"/>
<sequence>MVLQTHGIKEWGYCNHNGPSTWGENFPLANGPRQSPIDIQTDNSTLDQSLTPLRYEYSKKSKTLVNTGAGWKVTVVGAGSVLEGGPLNYKYKLEQFHCHWGNDNSCGSEHTVDGKSFPAEIHLVHWNCDKYSSFDEAVDKEDGLAVLGIFFQVGNENGTMSCVTDLLHRVPHKDDIIPMEFEIDPAKFIPENPSYWTYPGSLTTPPCLESVSWIVFREPVDISEKQLEVFRSMYNYGRLDRTPEDEFRGKILSNYRPPLELGARKVRYCQLG</sequence>
<evidence type="ECO:0000256" key="7">
    <source>
        <dbReference type="ARBA" id="ARBA00048348"/>
    </source>
</evidence>
<dbReference type="PANTHER" id="PTHR18952:SF141">
    <property type="entry name" value="CARBONIC ANHYDRASE"/>
    <property type="match status" value="1"/>
</dbReference>
<evidence type="ECO:0000259" key="9">
    <source>
        <dbReference type="PROSITE" id="PS51144"/>
    </source>
</evidence>
<proteinExistence type="inferred from homology"/>
<dbReference type="InterPro" id="IPR023561">
    <property type="entry name" value="Carbonic_anhydrase_a-class"/>
</dbReference>
<evidence type="ECO:0000256" key="5">
    <source>
        <dbReference type="ARBA" id="ARBA00022833"/>
    </source>
</evidence>
<dbReference type="AlphaFoldDB" id="A0A226EZL8"/>
<comment type="similarity">
    <text evidence="2 8">Belongs to the alpha-carbonic anhydrase family.</text>
</comment>
<keyword evidence="5 8" id="KW-0862">Zinc</keyword>
<evidence type="ECO:0000256" key="6">
    <source>
        <dbReference type="ARBA" id="ARBA00023239"/>
    </source>
</evidence>
<evidence type="ECO:0000256" key="4">
    <source>
        <dbReference type="ARBA" id="ARBA00022723"/>
    </source>
</evidence>
<dbReference type="EC" id="4.2.1.1" evidence="3 8"/>
<dbReference type="InterPro" id="IPR018338">
    <property type="entry name" value="Carbonic_anhydrase_a-class_CS"/>
</dbReference>
<dbReference type="InterPro" id="IPR001148">
    <property type="entry name" value="CA_dom"/>
</dbReference>
<keyword evidence="4 8" id="KW-0479">Metal-binding</keyword>
<dbReference type="InterPro" id="IPR036398">
    <property type="entry name" value="CA_dom_sf"/>
</dbReference>
<dbReference type="PROSITE" id="PS00162">
    <property type="entry name" value="ALPHA_CA_1"/>
    <property type="match status" value="1"/>
</dbReference>
<feature type="domain" description="Alpha-carbonic anhydrase" evidence="9">
    <location>
        <begin position="9"/>
        <end position="270"/>
    </location>
</feature>
<dbReference type="Proteomes" id="UP000198287">
    <property type="component" value="Unassembled WGS sequence"/>
</dbReference>
<comment type="cofactor">
    <cofactor evidence="1 8">
        <name>Zn(2+)</name>
        <dbReference type="ChEBI" id="CHEBI:29105"/>
    </cofactor>
</comment>
<dbReference type="OMA" id="HAYCMLK"/>
<keyword evidence="11" id="KW-1185">Reference proteome</keyword>